<dbReference type="EMBL" id="JACSDZ010000003">
    <property type="protein sequence ID" value="KAF7409658.1"/>
    <property type="molecule type" value="Genomic_DNA"/>
</dbReference>
<sequence>MVGTTADAAAAATAVTTTATATAAAATVATGGSDSDGGGGALRKGDAMRDNGCFCLSDAPRISMCSTFRAYPHSVSTISTISEPRRRPHKLEFIYAAPVGRFLQQGRQGRDNAELIALRERKAAMLALNVSAHRLITDLGTSTSLIFTALKDGVADLYRVWDETFQRDNEASRANIGRREKARSLVTFSTGDFETRVTGLLALTQGSRV</sequence>
<name>A0A834KN06_VESGE</name>
<reference evidence="1" key="1">
    <citation type="journal article" date="2020" name="G3 (Bethesda)">
        <title>High-Quality Assemblies for Three Invasive Social Wasps from the &lt;i&gt;Vespula&lt;/i&gt; Genus.</title>
        <authorList>
            <person name="Harrop T.W.R."/>
            <person name="Guhlin J."/>
            <person name="McLaughlin G.M."/>
            <person name="Permina E."/>
            <person name="Stockwell P."/>
            <person name="Gilligan J."/>
            <person name="Le Lec M.F."/>
            <person name="Gruber M.A.M."/>
            <person name="Quinn O."/>
            <person name="Lovegrove M."/>
            <person name="Duncan E.J."/>
            <person name="Remnant E.J."/>
            <person name="Van Eeckhoven J."/>
            <person name="Graham B."/>
            <person name="Knapp R.A."/>
            <person name="Langford K.W."/>
            <person name="Kronenberg Z."/>
            <person name="Press M.O."/>
            <person name="Eacker S.M."/>
            <person name="Wilson-Rankin E.E."/>
            <person name="Purcell J."/>
            <person name="Lester P.J."/>
            <person name="Dearden P.K."/>
        </authorList>
    </citation>
    <scope>NUCLEOTIDE SEQUENCE</scope>
    <source>
        <strain evidence="1">Linc-1</strain>
    </source>
</reference>
<accession>A0A834KN06</accession>
<protein>
    <submittedName>
        <fullName evidence="1">Uncharacterized protein</fullName>
    </submittedName>
</protein>
<comment type="caution">
    <text evidence="1">The sequence shown here is derived from an EMBL/GenBank/DDBJ whole genome shotgun (WGS) entry which is preliminary data.</text>
</comment>
<proteinExistence type="predicted"/>
<dbReference type="AlphaFoldDB" id="A0A834KN06"/>
<evidence type="ECO:0000313" key="1">
    <source>
        <dbReference type="EMBL" id="KAF7409658.1"/>
    </source>
</evidence>
<gene>
    <name evidence="1" type="ORF">HZH68_004039</name>
</gene>
<keyword evidence="2" id="KW-1185">Reference proteome</keyword>
<evidence type="ECO:0000313" key="2">
    <source>
        <dbReference type="Proteomes" id="UP000617340"/>
    </source>
</evidence>
<dbReference type="Proteomes" id="UP000617340">
    <property type="component" value="Unassembled WGS sequence"/>
</dbReference>
<organism evidence="1 2">
    <name type="scientific">Vespula germanica</name>
    <name type="common">German yellow jacket</name>
    <name type="synonym">Paravespula germanica</name>
    <dbReference type="NCBI Taxonomy" id="30212"/>
    <lineage>
        <taxon>Eukaryota</taxon>
        <taxon>Metazoa</taxon>
        <taxon>Ecdysozoa</taxon>
        <taxon>Arthropoda</taxon>
        <taxon>Hexapoda</taxon>
        <taxon>Insecta</taxon>
        <taxon>Pterygota</taxon>
        <taxon>Neoptera</taxon>
        <taxon>Endopterygota</taxon>
        <taxon>Hymenoptera</taxon>
        <taxon>Apocrita</taxon>
        <taxon>Aculeata</taxon>
        <taxon>Vespoidea</taxon>
        <taxon>Vespidae</taxon>
        <taxon>Vespinae</taxon>
        <taxon>Vespula</taxon>
    </lineage>
</organism>